<evidence type="ECO:0000256" key="1">
    <source>
        <dbReference type="SAM" id="SignalP"/>
    </source>
</evidence>
<proteinExistence type="predicted"/>
<protein>
    <submittedName>
        <fullName evidence="2">Uncharacterized protein</fullName>
    </submittedName>
</protein>
<evidence type="ECO:0000313" key="2">
    <source>
        <dbReference type="EMBL" id="TIC92727.1"/>
    </source>
</evidence>
<feature type="chain" id="PRO_5020475159" evidence="1">
    <location>
        <begin position="21"/>
        <end position="99"/>
    </location>
</feature>
<reference evidence="2 3" key="1">
    <citation type="journal article" date="2019" name="Genome Biol. Evol.">
        <title>Genomic Plasticity Mediated by Transposable Elements in the Plant Pathogenic Fungus Colletotrichum higginsianum.</title>
        <authorList>
            <person name="Tsushima A."/>
            <person name="Gan P."/>
            <person name="Kumakura N."/>
            <person name="Narusaka M."/>
            <person name="Takano Y."/>
            <person name="Narusaka Y."/>
            <person name="Shirasu K."/>
        </authorList>
    </citation>
    <scope>NUCLEOTIDE SEQUENCE [LARGE SCALE GENOMIC DNA]</scope>
    <source>
        <strain evidence="2 3">MAFF305635-RFP</strain>
    </source>
</reference>
<accession>A0A4T0VLB3</accession>
<gene>
    <name evidence="2" type="ORF">CH35J_010250</name>
</gene>
<name>A0A4T0VLB3_9PEZI</name>
<dbReference type="OrthoDB" id="3446835at2759"/>
<feature type="signal peptide" evidence="1">
    <location>
        <begin position="1"/>
        <end position="20"/>
    </location>
</feature>
<organism evidence="2 3">
    <name type="scientific">Colletotrichum higginsianum</name>
    <dbReference type="NCBI Taxonomy" id="80884"/>
    <lineage>
        <taxon>Eukaryota</taxon>
        <taxon>Fungi</taxon>
        <taxon>Dikarya</taxon>
        <taxon>Ascomycota</taxon>
        <taxon>Pezizomycotina</taxon>
        <taxon>Sordariomycetes</taxon>
        <taxon>Hypocreomycetidae</taxon>
        <taxon>Glomerellales</taxon>
        <taxon>Glomerellaceae</taxon>
        <taxon>Colletotrichum</taxon>
        <taxon>Colletotrichum destructivum species complex</taxon>
    </lineage>
</organism>
<keyword evidence="1" id="KW-0732">Signal</keyword>
<evidence type="ECO:0000313" key="3">
    <source>
        <dbReference type="Proteomes" id="UP000305883"/>
    </source>
</evidence>
<comment type="caution">
    <text evidence="2">The sequence shown here is derived from an EMBL/GenBank/DDBJ whole genome shotgun (WGS) entry which is preliminary data.</text>
</comment>
<sequence>MRFSLIAVLTLAAATQEVLASHCRIADLAEDCCWGGNNGRDACLRQRTGANVCRSPNMAHNFCRNVYREGPDGKQIAISETCDADCCSTLTGKGIGCPK</sequence>
<dbReference type="AlphaFoldDB" id="A0A4T0VLB3"/>
<dbReference type="EMBL" id="MWPZ01000008">
    <property type="protein sequence ID" value="TIC92727.1"/>
    <property type="molecule type" value="Genomic_DNA"/>
</dbReference>
<dbReference type="Proteomes" id="UP000305883">
    <property type="component" value="Unassembled WGS sequence"/>
</dbReference>